<keyword evidence="4" id="KW-0547">Nucleotide-binding</keyword>
<keyword evidence="6 10" id="KW-0833">Ubl conjugation pathway</keyword>
<accession>A0AAW0F5X2</accession>
<dbReference type="GO" id="GO:0005524">
    <property type="term" value="F:ATP binding"/>
    <property type="evidence" value="ECO:0007669"/>
    <property type="project" value="UniProtKB-KW"/>
</dbReference>
<evidence type="ECO:0000313" key="15">
    <source>
        <dbReference type="EMBL" id="KAK7200831.1"/>
    </source>
</evidence>
<dbReference type="InterPro" id="IPR011009">
    <property type="entry name" value="Kinase-like_dom_sf"/>
</dbReference>
<evidence type="ECO:0000256" key="11">
    <source>
        <dbReference type="PROSITE-ProRule" id="PRU00339"/>
    </source>
</evidence>
<comment type="catalytic activity">
    <reaction evidence="8">
        <text>L-threonyl-[protein] + ATP = O-phospho-L-threonyl-[protein] + ADP + H(+)</text>
        <dbReference type="Rhea" id="RHEA:46608"/>
        <dbReference type="Rhea" id="RHEA-COMP:11060"/>
        <dbReference type="Rhea" id="RHEA-COMP:11605"/>
        <dbReference type="ChEBI" id="CHEBI:15378"/>
        <dbReference type="ChEBI" id="CHEBI:30013"/>
        <dbReference type="ChEBI" id="CHEBI:30616"/>
        <dbReference type="ChEBI" id="CHEBI:61977"/>
        <dbReference type="ChEBI" id="CHEBI:456216"/>
        <dbReference type="EC" id="2.7.11.1"/>
    </reaction>
</comment>
<dbReference type="Gene3D" id="1.25.40.10">
    <property type="entry name" value="Tetratricopeptide repeat domain"/>
    <property type="match status" value="1"/>
</dbReference>
<dbReference type="InterPro" id="IPR050660">
    <property type="entry name" value="NEK_Ser/Thr_kinase"/>
</dbReference>
<feature type="compositionally biased region" description="Polar residues" evidence="12">
    <location>
        <begin position="70"/>
        <end position="79"/>
    </location>
</feature>
<dbReference type="InterPro" id="IPR008271">
    <property type="entry name" value="Ser/Thr_kinase_AS"/>
</dbReference>
<dbReference type="Gene3D" id="1.10.510.10">
    <property type="entry name" value="Transferase(Phosphotransferase) domain 1"/>
    <property type="match status" value="1"/>
</dbReference>
<keyword evidence="16" id="KW-1185">Reference proteome</keyword>
<evidence type="ECO:0000256" key="7">
    <source>
        <dbReference type="ARBA" id="ARBA00022840"/>
    </source>
</evidence>
<feature type="region of interest" description="Disordered" evidence="12">
    <location>
        <begin position="443"/>
        <end position="498"/>
    </location>
</feature>
<dbReference type="Pfam" id="PF00069">
    <property type="entry name" value="Pkinase"/>
    <property type="match status" value="1"/>
</dbReference>
<reference evidence="15 16" key="1">
    <citation type="journal article" date="2021" name="MBio">
        <title>A New Model Trypanosomatid, Novymonas esmeraldas: Genomic Perception of Its 'Candidatus Pandoraea novymonadis' Endosymbiont.</title>
        <authorList>
            <person name="Zakharova A."/>
            <person name="Saura A."/>
            <person name="Butenko A."/>
            <person name="Podesvova L."/>
            <person name="Warmusova S."/>
            <person name="Kostygov A.Y."/>
            <person name="Nenarokova A."/>
            <person name="Lukes J."/>
            <person name="Opperdoes F.R."/>
            <person name="Yurchenko V."/>
        </authorList>
    </citation>
    <scope>NUCLEOTIDE SEQUENCE [LARGE SCALE GENOMIC DNA]</scope>
    <source>
        <strain evidence="15 16">E262AT.01</strain>
    </source>
</reference>
<evidence type="ECO:0000256" key="9">
    <source>
        <dbReference type="ARBA" id="ARBA00048679"/>
    </source>
</evidence>
<dbReference type="SUPFAM" id="SSF56112">
    <property type="entry name" value="Protein kinase-like (PK-like)"/>
    <property type="match status" value="1"/>
</dbReference>
<evidence type="ECO:0000259" key="13">
    <source>
        <dbReference type="PROSITE" id="PS50011"/>
    </source>
</evidence>
<proteinExistence type="predicted"/>
<evidence type="ECO:0000256" key="2">
    <source>
        <dbReference type="ARBA" id="ARBA00022527"/>
    </source>
</evidence>
<sequence length="1416" mass="153021">MNSDNPLGFFLHDLLRGSGVPSSSVVNVRADGAVPASMMHSMRPPFILGSLSDANVAPEMRQRAGGSASPGLQSATSASPGHVYAGDVPPMLWIEREQRRVPLPIFAAGGPNMEGAVLREEGNDAFKAGRYSQAVHFYSLAIEADPQSEFNYTNRSFAYYHMKEYEKSAADAAKAVQINASFFKGHYRLGMAEMGLGHFARAIGSLRTALQLAPEPHRQSIQVSIAKCESKLARAPATPLLMGPCSLTPTSNGAGARSPWPASSLASANAGADASSPAHSTGAELRSLGGEVERVAALRDRAAEYTERHTTQESIVECGRRSETIKSLMGVATSSELSRLSKEVEEKQSHLRRVIAQQDVSAYHQALRDRDATVRKLWEVAGTTGKTIAQLQKIAKEEQSFFSQFGPAADSSSKAPTEPSMSAAVTPKAPHIAADVHHAVAPIHLPQPEPSGPAGPAGPAGDLAAAATPQPSSPSAQATATAAPSTPRAGSTASDAELGNLLRRRNTIYGAVRKAQKCYSATDAAGQALARALKAEGDAMEEVRGLLVEAEDLGAQLEAHARLVAQTATKELSEGRLQALEQMRSTVERVKADEEAFARAVREGDSLLGEEAKLEQQRLLLEHQRIQVQAEVEWLKVRDEPESRIAHLQQQVKRLQLHIATIHDTQKTVQTRIMELVNGDHPELAWKSVASGSRILRLVKGSGLWQNLSFSDFQVVSTLSSTANSKVYHAVRRGEHVAVKEIAIDDEEARRRFQREVNIISGCNHPNIVRIKGVFFDGPFAYILLPYYHRGSLRTLLTRQEPMSWVAMQDLLRQLVSGVVYLHERGIVHADLKPSNVLIADDGRPVVADFGIAKDHGALGVADVTMTSTTTITTTGGGASVSGTRQYMSPEQLLPESGSRKAKSTGMSDVWALGITMLEAALHNAYFHEPSLGKPAIPPLLPESQRIEVTARSVGGDEKLADMIASALVADPTKRATAYDVLAHPYFGASLRSVHSGERSSALESSDKRIDAVRAYLHTVRSSSQQKVLVSVSRNHMVQSVSDIFQHLHGGNVLAPIHVVFQGESGIDEGALTTEMLNIFYEQMIVRKKVLVCAGVKDADADADTVDMPTSQPVGAGEGAAAATVAAPPNALGARSPLYSTIPYLPAPDADGIARDLFVLLGKVLLKTMIENRQLPLQLSSAVLKFLCGAEPSFVDLEEYDAVLANTLKRLRLLSAADLADAGLDFSHFTAEFLKARSEDRYQTDSPLTPQSVNDYIDLRVSFDLIERRRLALEAVKEGFYFEPSFRPHLKLLSASDLQLLLCGQMHVAAQAIVDALEFYGFSQTSNTPKYLKEVLLEMPQNNLRRFLQLCTATASVPTGSAVKKIKVMRGADLSRLPVGHSCTSQLDLPDYDDKQAVKEKIEISLAHVSDGFHIA</sequence>
<name>A0AAW0F5X2_9TRYP</name>
<keyword evidence="7" id="KW-0067">ATP-binding</keyword>
<dbReference type="PANTHER" id="PTHR43671:SF98">
    <property type="entry name" value="SERINE_THREONINE-PROTEIN KINASE NEK11"/>
    <property type="match status" value="1"/>
</dbReference>
<keyword evidence="11" id="KW-0802">TPR repeat</keyword>
<evidence type="ECO:0000256" key="5">
    <source>
        <dbReference type="ARBA" id="ARBA00022777"/>
    </source>
</evidence>
<feature type="repeat" description="TPR" evidence="11">
    <location>
        <begin position="183"/>
        <end position="216"/>
    </location>
</feature>
<feature type="region of interest" description="Disordered" evidence="12">
    <location>
        <begin position="61"/>
        <end position="81"/>
    </location>
</feature>
<comment type="caution">
    <text evidence="15">The sequence shown here is derived from an EMBL/GenBank/DDBJ whole genome shotgun (WGS) entry which is preliminary data.</text>
</comment>
<dbReference type="GO" id="GO:0004842">
    <property type="term" value="F:ubiquitin-protein transferase activity"/>
    <property type="evidence" value="ECO:0007669"/>
    <property type="project" value="InterPro"/>
</dbReference>
<dbReference type="InterPro" id="IPR011990">
    <property type="entry name" value="TPR-like_helical_dom_sf"/>
</dbReference>
<evidence type="ECO:0000256" key="6">
    <source>
        <dbReference type="ARBA" id="ARBA00022786"/>
    </source>
</evidence>
<dbReference type="SUPFAM" id="SSF48452">
    <property type="entry name" value="TPR-like"/>
    <property type="match status" value="1"/>
</dbReference>
<evidence type="ECO:0000256" key="8">
    <source>
        <dbReference type="ARBA" id="ARBA00047899"/>
    </source>
</evidence>
<protein>
    <recommendedName>
        <fullName evidence="1">non-specific serine/threonine protein kinase</fullName>
        <ecNumber evidence="1">2.7.11.1</ecNumber>
    </recommendedName>
</protein>
<dbReference type="SMART" id="SM00028">
    <property type="entry name" value="TPR"/>
    <property type="match status" value="3"/>
</dbReference>
<feature type="active site" description="Glycyl thioester intermediate" evidence="10">
    <location>
        <position position="1383"/>
    </location>
</feature>
<feature type="region of interest" description="Disordered" evidence="12">
    <location>
        <begin position="251"/>
        <end position="283"/>
    </location>
</feature>
<dbReference type="PROSITE" id="PS50005">
    <property type="entry name" value="TPR"/>
    <property type="match status" value="2"/>
</dbReference>
<dbReference type="Gene3D" id="3.30.2160.10">
    <property type="entry name" value="Hect, E3 ligase catalytic domain"/>
    <property type="match status" value="1"/>
</dbReference>
<feature type="domain" description="HECT" evidence="14">
    <location>
        <begin position="1049"/>
        <end position="1416"/>
    </location>
</feature>
<evidence type="ECO:0000256" key="1">
    <source>
        <dbReference type="ARBA" id="ARBA00012513"/>
    </source>
</evidence>
<dbReference type="EMBL" id="JAECZO010000009">
    <property type="protein sequence ID" value="KAK7200831.1"/>
    <property type="molecule type" value="Genomic_DNA"/>
</dbReference>
<dbReference type="SMART" id="SM00220">
    <property type="entry name" value="S_TKc"/>
    <property type="match status" value="1"/>
</dbReference>
<dbReference type="GO" id="GO:0004674">
    <property type="term" value="F:protein serine/threonine kinase activity"/>
    <property type="evidence" value="ECO:0007669"/>
    <property type="project" value="UniProtKB-KW"/>
</dbReference>
<dbReference type="PANTHER" id="PTHR43671">
    <property type="entry name" value="SERINE/THREONINE-PROTEIN KINASE NEK"/>
    <property type="match status" value="1"/>
</dbReference>
<dbReference type="PROSITE" id="PS50011">
    <property type="entry name" value="PROTEIN_KINASE_DOM"/>
    <property type="match status" value="1"/>
</dbReference>
<evidence type="ECO:0000256" key="4">
    <source>
        <dbReference type="ARBA" id="ARBA00022741"/>
    </source>
</evidence>
<evidence type="ECO:0000259" key="14">
    <source>
        <dbReference type="PROSITE" id="PS50237"/>
    </source>
</evidence>
<dbReference type="InterPro" id="IPR000569">
    <property type="entry name" value="HECT_dom"/>
</dbReference>
<dbReference type="PROSITE" id="PS50237">
    <property type="entry name" value="HECT"/>
    <property type="match status" value="1"/>
</dbReference>
<feature type="repeat" description="TPR" evidence="11">
    <location>
        <begin position="115"/>
        <end position="148"/>
    </location>
</feature>
<keyword evidence="5 15" id="KW-0418">Kinase</keyword>
<dbReference type="SUPFAM" id="SSF56204">
    <property type="entry name" value="Hect, E3 ligase catalytic domain"/>
    <property type="match status" value="1"/>
</dbReference>
<dbReference type="InterPro" id="IPR019734">
    <property type="entry name" value="TPR_rpt"/>
</dbReference>
<dbReference type="Proteomes" id="UP001430356">
    <property type="component" value="Unassembled WGS sequence"/>
</dbReference>
<dbReference type="InterPro" id="IPR035983">
    <property type="entry name" value="Hect_E3_ubiquitin_ligase"/>
</dbReference>
<dbReference type="Gene3D" id="3.90.1750.10">
    <property type="entry name" value="Hect, E3 ligase catalytic domains"/>
    <property type="match status" value="1"/>
</dbReference>
<dbReference type="SMART" id="SM00119">
    <property type="entry name" value="HECTc"/>
    <property type="match status" value="1"/>
</dbReference>
<evidence type="ECO:0000256" key="3">
    <source>
        <dbReference type="ARBA" id="ARBA00022679"/>
    </source>
</evidence>
<keyword evidence="3" id="KW-0808">Transferase</keyword>
<dbReference type="PROSITE" id="PS00108">
    <property type="entry name" value="PROTEIN_KINASE_ST"/>
    <property type="match status" value="1"/>
</dbReference>
<dbReference type="InterPro" id="IPR000719">
    <property type="entry name" value="Prot_kinase_dom"/>
</dbReference>
<feature type="region of interest" description="Disordered" evidence="12">
    <location>
        <begin position="405"/>
        <end position="427"/>
    </location>
</feature>
<dbReference type="EC" id="2.7.11.1" evidence="1"/>
<dbReference type="Gene3D" id="3.30.2410.10">
    <property type="entry name" value="Hect, E3 ligase catalytic domain"/>
    <property type="match status" value="1"/>
</dbReference>
<comment type="catalytic activity">
    <reaction evidence="9">
        <text>L-seryl-[protein] + ATP = O-phospho-L-seryl-[protein] + ADP + H(+)</text>
        <dbReference type="Rhea" id="RHEA:17989"/>
        <dbReference type="Rhea" id="RHEA-COMP:9863"/>
        <dbReference type="Rhea" id="RHEA-COMP:11604"/>
        <dbReference type="ChEBI" id="CHEBI:15378"/>
        <dbReference type="ChEBI" id="CHEBI:29999"/>
        <dbReference type="ChEBI" id="CHEBI:30616"/>
        <dbReference type="ChEBI" id="CHEBI:83421"/>
        <dbReference type="ChEBI" id="CHEBI:456216"/>
        <dbReference type="EC" id="2.7.11.1"/>
    </reaction>
</comment>
<feature type="compositionally biased region" description="Low complexity" evidence="12">
    <location>
        <begin position="454"/>
        <end position="494"/>
    </location>
</feature>
<gene>
    <name evidence="15" type="ORF">NESM_000141600</name>
</gene>
<dbReference type="Pfam" id="PF00632">
    <property type="entry name" value="HECT"/>
    <property type="match status" value="1"/>
</dbReference>
<evidence type="ECO:0000256" key="12">
    <source>
        <dbReference type="SAM" id="MobiDB-lite"/>
    </source>
</evidence>
<organism evidence="15 16">
    <name type="scientific">Novymonas esmeraldas</name>
    <dbReference type="NCBI Taxonomy" id="1808958"/>
    <lineage>
        <taxon>Eukaryota</taxon>
        <taxon>Discoba</taxon>
        <taxon>Euglenozoa</taxon>
        <taxon>Kinetoplastea</taxon>
        <taxon>Metakinetoplastina</taxon>
        <taxon>Trypanosomatida</taxon>
        <taxon>Trypanosomatidae</taxon>
        <taxon>Novymonas</taxon>
    </lineage>
</organism>
<evidence type="ECO:0000256" key="10">
    <source>
        <dbReference type="PROSITE-ProRule" id="PRU00104"/>
    </source>
</evidence>
<dbReference type="CDD" id="cd14014">
    <property type="entry name" value="STKc_PknB_like"/>
    <property type="match status" value="1"/>
</dbReference>
<evidence type="ECO:0000313" key="16">
    <source>
        <dbReference type="Proteomes" id="UP001430356"/>
    </source>
</evidence>
<feature type="domain" description="Protein kinase" evidence="13">
    <location>
        <begin position="713"/>
        <end position="987"/>
    </location>
</feature>
<keyword evidence="2" id="KW-0723">Serine/threonine-protein kinase</keyword>